<feature type="domain" description="Ig-like" evidence="15">
    <location>
        <begin position="76"/>
        <end position="167"/>
    </location>
</feature>
<reference evidence="16" key="2">
    <citation type="submission" date="2025-08" db="UniProtKB">
        <authorList>
            <consortium name="Ensembl"/>
        </authorList>
    </citation>
    <scope>IDENTIFICATION</scope>
</reference>
<organism evidence="16 17">
    <name type="scientific">Suricata suricatta</name>
    <name type="common">Meerkat</name>
    <dbReference type="NCBI Taxonomy" id="37032"/>
    <lineage>
        <taxon>Eukaryota</taxon>
        <taxon>Metazoa</taxon>
        <taxon>Chordata</taxon>
        <taxon>Craniata</taxon>
        <taxon>Vertebrata</taxon>
        <taxon>Euteleostomi</taxon>
        <taxon>Mammalia</taxon>
        <taxon>Eutheria</taxon>
        <taxon>Laurasiatheria</taxon>
        <taxon>Carnivora</taxon>
        <taxon>Feliformia</taxon>
        <taxon>Herpestidae</taxon>
        <taxon>Suricata</taxon>
    </lineage>
</organism>
<evidence type="ECO:0000259" key="15">
    <source>
        <dbReference type="PROSITE" id="PS50835"/>
    </source>
</evidence>
<evidence type="ECO:0000256" key="6">
    <source>
        <dbReference type="ARBA" id="ARBA00023136"/>
    </source>
</evidence>
<evidence type="ECO:0000256" key="7">
    <source>
        <dbReference type="ARBA" id="ARBA00023157"/>
    </source>
</evidence>
<evidence type="ECO:0000256" key="1">
    <source>
        <dbReference type="ARBA" id="ARBA00004251"/>
    </source>
</evidence>
<dbReference type="Gene3D" id="2.60.40.10">
    <property type="entry name" value="Immunoglobulins"/>
    <property type="match status" value="1"/>
</dbReference>
<proteinExistence type="predicted"/>
<evidence type="ECO:0000256" key="9">
    <source>
        <dbReference type="ARBA" id="ARBA00023319"/>
    </source>
</evidence>
<comment type="function">
    <text evidence="10">Inhibitory receptor that plays a role in the modulation of immune responses. Suppresses T-cell activation by promoting the generation of mature immunoregulatory dendritic cells. Upon binding to its ligands PVR/CD155 or NECTIN2/CD112, which are expressed on antigen-presenting cells, sends inhibitory signals to the T-cell or NK cell. Mechanistically, interaction with ligand leads to phosphorylation of the cytoplasmic tail by Src family tyrosine kinases such as FYN or LCK, allowing subsequent binding to adapter GRB2 and SHIP1/INPP5D. In turn, inhibits PI3K and MAPK signaling cascades. In addition, associates with beta-arrestin-2/ARRB2 to recruit SHIP1/INPP5D that suppresses autoubiquitination of TRAF6 and subsequently inhibits NF-kappa-B signaling pathway. Also acts as a receptor for NECTIN4 to inhibit NK cell cytotoxicity.</text>
</comment>
<keyword evidence="2" id="KW-1003">Cell membrane</keyword>
<reference evidence="16" key="3">
    <citation type="submission" date="2025-09" db="UniProtKB">
        <authorList>
            <consortium name="Ensembl"/>
        </authorList>
    </citation>
    <scope>IDENTIFICATION</scope>
</reference>
<dbReference type="InterPro" id="IPR013106">
    <property type="entry name" value="Ig_V-set"/>
</dbReference>
<evidence type="ECO:0000313" key="17">
    <source>
        <dbReference type="Proteomes" id="UP000472268"/>
    </source>
</evidence>
<gene>
    <name evidence="16" type="primary">TIGIT</name>
</gene>
<dbReference type="SMART" id="SM00406">
    <property type="entry name" value="IGv"/>
    <property type="match status" value="1"/>
</dbReference>
<evidence type="ECO:0000256" key="5">
    <source>
        <dbReference type="ARBA" id="ARBA00022989"/>
    </source>
</evidence>
<evidence type="ECO:0000256" key="11">
    <source>
        <dbReference type="ARBA" id="ARBA00062443"/>
    </source>
</evidence>
<dbReference type="InterPro" id="IPR042948">
    <property type="entry name" value="TIGIT"/>
</dbReference>
<evidence type="ECO:0000313" key="16">
    <source>
        <dbReference type="Ensembl" id="ENSSSUP00005002063.1"/>
    </source>
</evidence>
<keyword evidence="9" id="KW-0393">Immunoglobulin domain</keyword>
<dbReference type="Pfam" id="PF07686">
    <property type="entry name" value="V-set"/>
    <property type="match status" value="1"/>
</dbReference>
<dbReference type="GO" id="GO:0032733">
    <property type="term" value="P:positive regulation of interleukin-10 production"/>
    <property type="evidence" value="ECO:0007669"/>
    <property type="project" value="TreeGrafter"/>
</dbReference>
<dbReference type="PANTHER" id="PTHR47734">
    <property type="entry name" value="T-CELL IMMUNORECEPTOR WITH IG AND ITIM DOMAINS PROTEIN, TIGIT"/>
    <property type="match status" value="1"/>
</dbReference>
<dbReference type="Ensembl" id="ENSSSUT00005002400.1">
    <property type="protein sequence ID" value="ENSSSUP00005002063.1"/>
    <property type="gene ID" value="ENSSSUG00005001394.1"/>
</dbReference>
<dbReference type="PANTHER" id="PTHR47734:SF1">
    <property type="entry name" value="T-CELL IMMUNORECEPTOR WITH IG AND ITIM DOMAINS"/>
    <property type="match status" value="1"/>
</dbReference>
<evidence type="ECO:0000256" key="13">
    <source>
        <dbReference type="ARBA" id="ARBA00079912"/>
    </source>
</evidence>
<dbReference type="AlphaFoldDB" id="A0A673SRG6"/>
<dbReference type="InterPro" id="IPR013783">
    <property type="entry name" value="Ig-like_fold"/>
</dbReference>
<dbReference type="GO" id="GO:0050868">
    <property type="term" value="P:negative regulation of T cell activation"/>
    <property type="evidence" value="ECO:0007669"/>
    <property type="project" value="InterPro"/>
</dbReference>
<dbReference type="InterPro" id="IPR007110">
    <property type="entry name" value="Ig-like_dom"/>
</dbReference>
<evidence type="ECO:0000256" key="4">
    <source>
        <dbReference type="ARBA" id="ARBA00022729"/>
    </source>
</evidence>
<evidence type="ECO:0000256" key="12">
    <source>
        <dbReference type="ARBA" id="ARBA00068460"/>
    </source>
</evidence>
<comment type="subcellular location">
    <subcellularLocation>
        <location evidence="1">Cell membrane</location>
        <topology evidence="1">Single-pass type I membrane protein</topology>
    </subcellularLocation>
</comment>
<evidence type="ECO:0000256" key="3">
    <source>
        <dbReference type="ARBA" id="ARBA00022692"/>
    </source>
</evidence>
<comment type="subunit">
    <text evidence="11">Homodimer in cis; binds with high affinity to PVR, forming a heterotetrameric assembly of two TIGIT and two PVR molecules. Binds with lower affinity to NECTIN2 and NECTIN3. Interacts with GRB2. Interacts with NECTIN4.</text>
</comment>
<evidence type="ECO:0000256" key="10">
    <source>
        <dbReference type="ARBA" id="ARBA00059118"/>
    </source>
</evidence>
<keyword evidence="8" id="KW-0325">Glycoprotein</keyword>
<dbReference type="InterPro" id="IPR003599">
    <property type="entry name" value="Ig_sub"/>
</dbReference>
<evidence type="ECO:0000256" key="8">
    <source>
        <dbReference type="ARBA" id="ARBA00023180"/>
    </source>
</evidence>
<dbReference type="GO" id="GO:0005102">
    <property type="term" value="F:signaling receptor binding"/>
    <property type="evidence" value="ECO:0007669"/>
    <property type="project" value="InterPro"/>
</dbReference>
<feature type="transmembrane region" description="Helical" evidence="14">
    <location>
        <begin position="200"/>
        <end position="221"/>
    </location>
</feature>
<dbReference type="SUPFAM" id="SSF48726">
    <property type="entry name" value="Immunoglobulin"/>
    <property type="match status" value="1"/>
</dbReference>
<sequence length="334" mass="36306">MFVNTQSKHARVSHHISEVLPRSTRLLAQFWPASHSPPVLVVEEADAASCRPPPGRSMQWYLLLIWAQGLRQAPLPVSGAVSGRIVTMGNVSAEEGGSVILQCHLSSTTAQVTQVNWEQQDQLVAVHHARLGWHISPAFRERVAPGPNLDLTLQSLTRNDTGEYFCTFHTYPDGIYRGTLFLEVLQSSVAEPSAGFQIPLLGAMATVLAVICMAVIVVVTLTRKKKSLRAHSSESGLRRAPSEQEEWSACVFPSAGSCIPAEAVPVVFCTEQRGDDYAEPHEYFNVLSYRSFGGFSFPAETGVKREAGHGGDRSSVMGTGTERGCEARLSFADG</sequence>
<dbReference type="GO" id="GO:0009986">
    <property type="term" value="C:cell surface"/>
    <property type="evidence" value="ECO:0007669"/>
    <property type="project" value="TreeGrafter"/>
</dbReference>
<dbReference type="PROSITE" id="PS50835">
    <property type="entry name" value="IG_LIKE"/>
    <property type="match status" value="1"/>
</dbReference>
<protein>
    <recommendedName>
        <fullName evidence="12">T-cell immunoreceptor with Ig and ITIM domains</fullName>
    </recommendedName>
    <alternativeName>
        <fullName evidence="13">V-set and transmembrane domain-containing protein 3</fullName>
    </alternativeName>
</protein>
<keyword evidence="7" id="KW-1015">Disulfide bond</keyword>
<name>A0A673SRG6_SURSU</name>
<dbReference type="GO" id="GO:0005886">
    <property type="term" value="C:plasma membrane"/>
    <property type="evidence" value="ECO:0007669"/>
    <property type="project" value="UniProtKB-SubCell"/>
</dbReference>
<accession>A0A673SRG6</accession>
<dbReference type="InterPro" id="IPR036179">
    <property type="entry name" value="Ig-like_dom_sf"/>
</dbReference>
<evidence type="ECO:0000256" key="14">
    <source>
        <dbReference type="SAM" id="Phobius"/>
    </source>
</evidence>
<keyword evidence="3 14" id="KW-0812">Transmembrane</keyword>
<dbReference type="FunFam" id="2.60.40.10:FF:001182">
    <property type="entry name" value="T-cell immunoreceptor with Ig and ITIM domains"/>
    <property type="match status" value="1"/>
</dbReference>
<evidence type="ECO:0000256" key="2">
    <source>
        <dbReference type="ARBA" id="ARBA00022475"/>
    </source>
</evidence>
<dbReference type="GO" id="GO:0032695">
    <property type="term" value="P:negative regulation of interleukin-12 production"/>
    <property type="evidence" value="ECO:0007669"/>
    <property type="project" value="TreeGrafter"/>
</dbReference>
<dbReference type="SMART" id="SM00409">
    <property type="entry name" value="IG"/>
    <property type="match status" value="1"/>
</dbReference>
<keyword evidence="17" id="KW-1185">Reference proteome</keyword>
<dbReference type="Proteomes" id="UP000472268">
    <property type="component" value="Chromosome 5"/>
</dbReference>
<reference evidence="16 17" key="1">
    <citation type="submission" date="2019-05" db="EMBL/GenBank/DDBJ databases">
        <title>A Chromosome-scale Meerkat (S. suricatta) Genome Assembly.</title>
        <authorList>
            <person name="Dudchenko O."/>
            <person name="Lieberman Aiden E."/>
            <person name="Tung J."/>
            <person name="Barreiro L.B."/>
            <person name="Clutton-Brock T.H."/>
        </authorList>
    </citation>
    <scope>NUCLEOTIDE SEQUENCE [LARGE SCALE GENOMIC DNA]</scope>
</reference>
<keyword evidence="5 14" id="KW-1133">Transmembrane helix</keyword>
<keyword evidence="6 14" id="KW-0472">Membrane</keyword>
<keyword evidence="4" id="KW-0732">Signal</keyword>